<evidence type="ECO:0000259" key="2">
    <source>
        <dbReference type="Pfam" id="PF03795"/>
    </source>
</evidence>
<comment type="similarity">
    <text evidence="1">Belongs to the YciI family.</text>
</comment>
<accession>A0A246S0P3</accession>
<dbReference type="PANTHER" id="PTHR33606">
    <property type="entry name" value="PROTEIN YCII"/>
    <property type="match status" value="1"/>
</dbReference>
<dbReference type="Pfam" id="PF03795">
    <property type="entry name" value="YCII"/>
    <property type="match status" value="1"/>
</dbReference>
<dbReference type="PANTHER" id="PTHR33606:SF3">
    <property type="entry name" value="PROTEIN YCII"/>
    <property type="match status" value="1"/>
</dbReference>
<organism evidence="3 4">
    <name type="scientific">Halomonas campaniensis</name>
    <dbReference type="NCBI Taxonomy" id="213554"/>
    <lineage>
        <taxon>Bacteria</taxon>
        <taxon>Pseudomonadati</taxon>
        <taxon>Pseudomonadota</taxon>
        <taxon>Gammaproteobacteria</taxon>
        <taxon>Oceanospirillales</taxon>
        <taxon>Halomonadaceae</taxon>
        <taxon>Halomonas</taxon>
    </lineage>
</organism>
<gene>
    <name evidence="3" type="ORF">JI62_12185</name>
</gene>
<dbReference type="RefSeq" id="WP_088700449.1">
    <property type="nucleotide sequence ID" value="NZ_JPUA01000033.1"/>
</dbReference>
<comment type="caution">
    <text evidence="3">The sequence shown here is derived from an EMBL/GenBank/DDBJ whole genome shotgun (WGS) entry which is preliminary data.</text>
</comment>
<name>A0A246S0P3_9GAMM</name>
<dbReference type="OrthoDB" id="9797014at2"/>
<dbReference type="InterPro" id="IPR011008">
    <property type="entry name" value="Dimeric_a/b-barrel"/>
</dbReference>
<evidence type="ECO:0000313" key="4">
    <source>
        <dbReference type="Proteomes" id="UP000197334"/>
    </source>
</evidence>
<dbReference type="Proteomes" id="UP000197334">
    <property type="component" value="Unassembled WGS sequence"/>
</dbReference>
<reference evidence="3 4" key="1">
    <citation type="submission" date="2014-08" db="EMBL/GenBank/DDBJ databases">
        <title>Draft genome sequence of a novel L-asparaginase producing marine bacterium, Halomonas campaniensis.</title>
        <authorList>
            <person name="Sundarakrishnan B."/>
            <person name="Moushumi Priya A."/>
            <person name="Raman G."/>
            <person name="Sakthivel N."/>
            <person name="Park S."/>
            <person name="Jayachandran S."/>
        </authorList>
    </citation>
    <scope>NUCLEOTIDE SEQUENCE [LARGE SCALE GENOMIC DNA]</scope>
    <source>
        <strain evidence="3 4">SK03</strain>
    </source>
</reference>
<keyword evidence="4" id="KW-1185">Reference proteome</keyword>
<sequence length="98" mass="11315">MKQFALVAYDYTDEGALNRRLACREPHLEGLRTLYRSGNFVSGGVVLNDEGKMIGSNAHFRFATREDLEAWLAQEPYMTERVWERVDICEVKLFDPSI</sequence>
<proteinExistence type="inferred from homology"/>
<dbReference type="InterPro" id="IPR051807">
    <property type="entry name" value="Sec-metab_biosynth-assoc"/>
</dbReference>
<dbReference type="SUPFAM" id="SSF54909">
    <property type="entry name" value="Dimeric alpha+beta barrel"/>
    <property type="match status" value="1"/>
</dbReference>
<protein>
    <recommendedName>
        <fullName evidence="2">YCII-related domain-containing protein</fullName>
    </recommendedName>
</protein>
<feature type="domain" description="YCII-related" evidence="2">
    <location>
        <begin position="7"/>
        <end position="91"/>
    </location>
</feature>
<dbReference type="Gene3D" id="3.30.70.1060">
    <property type="entry name" value="Dimeric alpha+beta barrel"/>
    <property type="match status" value="1"/>
</dbReference>
<evidence type="ECO:0000313" key="3">
    <source>
        <dbReference type="EMBL" id="OWV29390.1"/>
    </source>
</evidence>
<dbReference type="AlphaFoldDB" id="A0A246S0P3"/>
<dbReference type="EMBL" id="JPUA01000033">
    <property type="protein sequence ID" value="OWV29390.1"/>
    <property type="molecule type" value="Genomic_DNA"/>
</dbReference>
<evidence type="ECO:0000256" key="1">
    <source>
        <dbReference type="ARBA" id="ARBA00007689"/>
    </source>
</evidence>
<dbReference type="InterPro" id="IPR005545">
    <property type="entry name" value="YCII"/>
</dbReference>